<feature type="compositionally biased region" description="Low complexity" evidence="1">
    <location>
        <begin position="145"/>
        <end position="158"/>
    </location>
</feature>
<sequence length="454" mass="52065">MAKKIYSSVGIPVLFLLAVLMPTSVLSDAPSHLMKQQFRDWESEENPTKEKKGQPQVSSQKKPNQVQGINDPSSVKNSVRDGGTEAGTGQRNQSLPIPSENNTSPSGRKDNQIPINQNQQNQKNNPAVINSENNTSPSGRKDDQIPINQNQQNQKNNPAVIDRPVYSNALDALAQNPFIWLPLLLLLGLLPLLAYWFRRRRRQDINQYFDQMFEQKMNNNIGLIINKIANKQEFKNYIDQYVGQRIDQTFEQKIQNNIPLITYNIVNDNEELNQYVDQRLHYGVINNTRINNEIVRFVANSTEINNKFNRLYRDIDIKISSIHNEWNQRFISLVSQYVDELIHIIGGQESFNILIANLISLKVDELGNQIIRTRNELTVLMNNGDRHLYEWTLGELVAIKSCLTDRQVLVEQLASFSTELKTKLDCTPCVDINTFKQFKPISGYAEIRGNQDTL</sequence>
<feature type="compositionally biased region" description="Polar residues" evidence="1">
    <location>
        <begin position="87"/>
        <end position="106"/>
    </location>
</feature>
<gene>
    <name evidence="3" type="ORF">ICL16_04455</name>
</gene>
<organism evidence="3 4">
    <name type="scientific">Iningainema tapete BLCC-T55</name>
    <dbReference type="NCBI Taxonomy" id="2748662"/>
    <lineage>
        <taxon>Bacteria</taxon>
        <taxon>Bacillati</taxon>
        <taxon>Cyanobacteriota</taxon>
        <taxon>Cyanophyceae</taxon>
        <taxon>Nostocales</taxon>
        <taxon>Scytonemataceae</taxon>
        <taxon>Iningainema tapete</taxon>
    </lineage>
</organism>
<proteinExistence type="predicted"/>
<dbReference type="EMBL" id="JACXAE010000023">
    <property type="protein sequence ID" value="MBD2771389.1"/>
    <property type="molecule type" value="Genomic_DNA"/>
</dbReference>
<name>A0A8J7C4F0_9CYAN</name>
<protein>
    <submittedName>
        <fullName evidence="3">Uncharacterized protein</fullName>
    </submittedName>
</protein>
<evidence type="ECO:0000256" key="2">
    <source>
        <dbReference type="SAM" id="Phobius"/>
    </source>
</evidence>
<feature type="transmembrane region" description="Helical" evidence="2">
    <location>
        <begin position="178"/>
        <end position="197"/>
    </location>
</feature>
<reference evidence="3" key="1">
    <citation type="submission" date="2020-09" db="EMBL/GenBank/DDBJ databases">
        <title>Iningainema tapete sp. nov. (Scytonemataceae, Cyanobacteria) from greenhouses in central Florida (USA) produces two types of nodularin with biosynthetic potential for microcystin-LR and anabaenopeptins.</title>
        <authorList>
            <person name="Berthold D.E."/>
            <person name="Lefler F.W."/>
            <person name="Huang I.-S."/>
            <person name="Abdulla H."/>
            <person name="Zimba P.V."/>
            <person name="Laughinghouse H.D. IV."/>
        </authorList>
    </citation>
    <scope>NUCLEOTIDE SEQUENCE</scope>
    <source>
        <strain evidence="3">BLCCT55</strain>
    </source>
</reference>
<evidence type="ECO:0000313" key="4">
    <source>
        <dbReference type="Proteomes" id="UP000629098"/>
    </source>
</evidence>
<dbReference type="AlphaFoldDB" id="A0A8J7C4F0"/>
<evidence type="ECO:0000256" key="1">
    <source>
        <dbReference type="SAM" id="MobiDB-lite"/>
    </source>
</evidence>
<dbReference type="RefSeq" id="WP_190825686.1">
    <property type="nucleotide sequence ID" value="NZ_CAWPPI010000023.1"/>
</dbReference>
<keyword evidence="2" id="KW-0472">Membrane</keyword>
<feature type="compositionally biased region" description="Low complexity" evidence="1">
    <location>
        <begin position="112"/>
        <end position="126"/>
    </location>
</feature>
<feature type="compositionally biased region" description="Basic and acidic residues" evidence="1">
    <location>
        <begin position="37"/>
        <end position="53"/>
    </location>
</feature>
<feature type="region of interest" description="Disordered" evidence="1">
    <location>
        <begin position="37"/>
        <end position="159"/>
    </location>
</feature>
<feature type="compositionally biased region" description="Polar residues" evidence="1">
    <location>
        <begin position="55"/>
        <end position="77"/>
    </location>
</feature>
<dbReference type="Proteomes" id="UP000629098">
    <property type="component" value="Unassembled WGS sequence"/>
</dbReference>
<comment type="caution">
    <text evidence="3">The sequence shown here is derived from an EMBL/GenBank/DDBJ whole genome shotgun (WGS) entry which is preliminary data.</text>
</comment>
<accession>A0A8J7C4F0</accession>
<keyword evidence="4" id="KW-1185">Reference proteome</keyword>
<feature type="compositionally biased region" description="Polar residues" evidence="1">
    <location>
        <begin position="127"/>
        <end position="138"/>
    </location>
</feature>
<evidence type="ECO:0000313" key="3">
    <source>
        <dbReference type="EMBL" id="MBD2771389.1"/>
    </source>
</evidence>
<keyword evidence="2" id="KW-1133">Transmembrane helix</keyword>
<keyword evidence="2" id="KW-0812">Transmembrane</keyword>